<reference evidence="1 2" key="1">
    <citation type="submission" date="2018-10" db="EMBL/GenBank/DDBJ databases">
        <title>Genome assembly for a Yunnan-Guizhou Plateau 3E fish, Anabarilius grahami (Regan), and its evolutionary and genetic applications.</title>
        <authorList>
            <person name="Jiang W."/>
        </authorList>
    </citation>
    <scope>NUCLEOTIDE SEQUENCE [LARGE SCALE GENOMIC DNA]</scope>
    <source>
        <strain evidence="1">AG-KIZ</strain>
        <tissue evidence="1">Muscle</tissue>
    </source>
</reference>
<comment type="caution">
    <text evidence="1">The sequence shown here is derived from an EMBL/GenBank/DDBJ whole genome shotgun (WGS) entry which is preliminary data.</text>
</comment>
<evidence type="ECO:0000313" key="1">
    <source>
        <dbReference type="EMBL" id="ROL05645.1"/>
    </source>
</evidence>
<dbReference type="EMBL" id="RJVU01054546">
    <property type="protein sequence ID" value="ROL05645.1"/>
    <property type="molecule type" value="Genomic_DNA"/>
</dbReference>
<gene>
    <name evidence="1" type="ORF">DPX16_4863</name>
</gene>
<accession>A0A3N0Y1G2</accession>
<protein>
    <submittedName>
        <fullName evidence="1">Uncharacterized protein</fullName>
    </submittedName>
</protein>
<keyword evidence="2" id="KW-1185">Reference proteome</keyword>
<dbReference type="AlphaFoldDB" id="A0A3N0Y1G2"/>
<name>A0A3N0Y1G2_ANAGA</name>
<sequence>MTVAHTNVELFRTLARLALTLHANRALAHLFQVMESVTTFFGYEWNECESSPARDPAPLRWKQENRD</sequence>
<proteinExistence type="predicted"/>
<organism evidence="1 2">
    <name type="scientific">Anabarilius grahami</name>
    <name type="common">Kanglang fish</name>
    <name type="synonym">Barilius grahami</name>
    <dbReference type="NCBI Taxonomy" id="495550"/>
    <lineage>
        <taxon>Eukaryota</taxon>
        <taxon>Metazoa</taxon>
        <taxon>Chordata</taxon>
        <taxon>Craniata</taxon>
        <taxon>Vertebrata</taxon>
        <taxon>Euteleostomi</taxon>
        <taxon>Actinopterygii</taxon>
        <taxon>Neopterygii</taxon>
        <taxon>Teleostei</taxon>
        <taxon>Ostariophysi</taxon>
        <taxon>Cypriniformes</taxon>
        <taxon>Xenocyprididae</taxon>
        <taxon>Xenocypridinae</taxon>
        <taxon>Xenocypridinae incertae sedis</taxon>
        <taxon>Anabarilius</taxon>
    </lineage>
</organism>
<dbReference type="Proteomes" id="UP000281406">
    <property type="component" value="Unassembled WGS sequence"/>
</dbReference>
<evidence type="ECO:0000313" key="2">
    <source>
        <dbReference type="Proteomes" id="UP000281406"/>
    </source>
</evidence>